<feature type="signal peptide" evidence="1">
    <location>
        <begin position="1"/>
        <end position="24"/>
    </location>
</feature>
<evidence type="ECO:0000256" key="1">
    <source>
        <dbReference type="SAM" id="SignalP"/>
    </source>
</evidence>
<keyword evidence="4" id="KW-1185">Reference proteome</keyword>
<organism evidence="3 4">
    <name type="scientific">Apibacter muscae</name>
    <dbReference type="NCBI Taxonomy" id="2509004"/>
    <lineage>
        <taxon>Bacteria</taxon>
        <taxon>Pseudomonadati</taxon>
        <taxon>Bacteroidota</taxon>
        <taxon>Flavobacteriia</taxon>
        <taxon>Flavobacteriales</taxon>
        <taxon>Weeksellaceae</taxon>
        <taxon>Apibacter</taxon>
    </lineage>
</organism>
<proteinExistence type="predicted"/>
<dbReference type="Pfam" id="PF04972">
    <property type="entry name" value="BON"/>
    <property type="match status" value="2"/>
</dbReference>
<dbReference type="Gene3D" id="3.40.1520.20">
    <property type="match status" value="1"/>
</dbReference>
<feature type="chain" id="PRO_5021800256" evidence="1">
    <location>
        <begin position="25"/>
        <end position="155"/>
    </location>
</feature>
<accession>A0A563DH07</accession>
<feature type="domain" description="BON" evidence="2">
    <location>
        <begin position="20"/>
        <end position="90"/>
    </location>
</feature>
<dbReference type="PROSITE" id="PS51257">
    <property type="entry name" value="PROKAR_LIPOPROTEIN"/>
    <property type="match status" value="1"/>
</dbReference>
<evidence type="ECO:0000313" key="4">
    <source>
        <dbReference type="Proteomes" id="UP000319499"/>
    </source>
</evidence>
<dbReference type="AlphaFoldDB" id="A0A563DH07"/>
<name>A0A563DH07_9FLAO</name>
<protein>
    <submittedName>
        <fullName evidence="3">BON domain-containing protein</fullName>
    </submittedName>
</protein>
<comment type="caution">
    <text evidence="3">The sequence shown here is derived from an EMBL/GenBank/DDBJ whole genome shotgun (WGS) entry which is preliminary data.</text>
</comment>
<dbReference type="PROSITE" id="PS50914">
    <property type="entry name" value="BON"/>
    <property type="match status" value="1"/>
</dbReference>
<dbReference type="Proteomes" id="UP000319499">
    <property type="component" value="Unassembled WGS sequence"/>
</dbReference>
<gene>
    <name evidence="3" type="ORF">ETU09_03530</name>
</gene>
<evidence type="ECO:0000259" key="2">
    <source>
        <dbReference type="PROSITE" id="PS50914"/>
    </source>
</evidence>
<evidence type="ECO:0000313" key="3">
    <source>
        <dbReference type="EMBL" id="TWP29301.1"/>
    </source>
</evidence>
<keyword evidence="1" id="KW-0732">Signal</keyword>
<dbReference type="RefSeq" id="WP_146261657.1">
    <property type="nucleotide sequence ID" value="NZ_SELG01000029.1"/>
</dbReference>
<dbReference type="EMBL" id="SELH01000015">
    <property type="protein sequence ID" value="TWP29301.1"/>
    <property type="molecule type" value="Genomic_DNA"/>
</dbReference>
<dbReference type="OrthoDB" id="1097785at2"/>
<dbReference type="InterPro" id="IPR007055">
    <property type="entry name" value="BON_dom"/>
</dbReference>
<reference evidence="3 4" key="1">
    <citation type="submission" date="2019-02" db="EMBL/GenBank/DDBJ databases">
        <title>Apibacter muscae sp. nov.: a novel member of the house fly microbiota.</title>
        <authorList>
            <person name="Park R."/>
        </authorList>
    </citation>
    <scope>NUCLEOTIDE SEQUENCE [LARGE SCALE GENOMIC DNA]</scope>
    <source>
        <strain evidence="3 4">AL1</strain>
    </source>
</reference>
<sequence length="155" mass="16590">MKKIKTLLASLAIVGMLASTTISCKSGPKDQDIKTQISNILPENISIDVNKGVATLSGEFKDDQSKQETLKAINAIPGVKSVVDNATVKSVEISADATLRTNVDQILKNYPGVTATINDGVVTLTGEFKKTELPKLLQAVNSLKPKKVENQLTLK</sequence>